<dbReference type="Pfam" id="PF16543">
    <property type="entry name" value="DFRP_C"/>
    <property type="match status" value="1"/>
</dbReference>
<dbReference type="Gene3D" id="6.20.400.10">
    <property type="match status" value="1"/>
</dbReference>
<protein>
    <recommendedName>
        <fullName evidence="2">ZC3H15/TMA46 family C-terminal domain-containing protein</fullName>
    </recommendedName>
</protein>
<dbReference type="InterPro" id="IPR032378">
    <property type="entry name" value="ZC3H15/TMA46_C"/>
</dbReference>
<proteinExistence type="predicted"/>
<evidence type="ECO:0000259" key="2">
    <source>
        <dbReference type="Pfam" id="PF16543"/>
    </source>
</evidence>
<accession>A0AAV9DNK2</accession>
<name>A0AAV9DNK2_ACOCL</name>
<comment type="caution">
    <text evidence="3">The sequence shown here is derived from an EMBL/GenBank/DDBJ whole genome shotgun (WGS) entry which is preliminary data.</text>
</comment>
<dbReference type="EMBL" id="JAUJYO010000012">
    <property type="protein sequence ID" value="KAK1302103.1"/>
    <property type="molecule type" value="Genomic_DNA"/>
</dbReference>
<organism evidence="3 4">
    <name type="scientific">Acorus calamus</name>
    <name type="common">Sweet flag</name>
    <dbReference type="NCBI Taxonomy" id="4465"/>
    <lineage>
        <taxon>Eukaryota</taxon>
        <taxon>Viridiplantae</taxon>
        <taxon>Streptophyta</taxon>
        <taxon>Embryophyta</taxon>
        <taxon>Tracheophyta</taxon>
        <taxon>Spermatophyta</taxon>
        <taxon>Magnoliopsida</taxon>
        <taxon>Liliopsida</taxon>
        <taxon>Acoraceae</taxon>
        <taxon>Acorus</taxon>
    </lineage>
</organism>
<reference evidence="3" key="2">
    <citation type="submission" date="2023-06" db="EMBL/GenBank/DDBJ databases">
        <authorList>
            <person name="Ma L."/>
            <person name="Liu K.-W."/>
            <person name="Li Z."/>
            <person name="Hsiao Y.-Y."/>
            <person name="Qi Y."/>
            <person name="Fu T."/>
            <person name="Tang G."/>
            <person name="Zhang D."/>
            <person name="Sun W.-H."/>
            <person name="Liu D.-K."/>
            <person name="Li Y."/>
            <person name="Chen G.-Z."/>
            <person name="Liu X.-D."/>
            <person name="Liao X.-Y."/>
            <person name="Jiang Y.-T."/>
            <person name="Yu X."/>
            <person name="Hao Y."/>
            <person name="Huang J."/>
            <person name="Zhao X.-W."/>
            <person name="Ke S."/>
            <person name="Chen Y.-Y."/>
            <person name="Wu W.-L."/>
            <person name="Hsu J.-L."/>
            <person name="Lin Y.-F."/>
            <person name="Huang M.-D."/>
            <person name="Li C.-Y."/>
            <person name="Huang L."/>
            <person name="Wang Z.-W."/>
            <person name="Zhao X."/>
            <person name="Zhong W.-Y."/>
            <person name="Peng D.-H."/>
            <person name="Ahmad S."/>
            <person name="Lan S."/>
            <person name="Zhang J.-S."/>
            <person name="Tsai W.-C."/>
            <person name="Van De Peer Y."/>
            <person name="Liu Z.-J."/>
        </authorList>
    </citation>
    <scope>NUCLEOTIDE SEQUENCE</scope>
    <source>
        <strain evidence="3">CP</strain>
        <tissue evidence="3">Leaves</tissue>
    </source>
</reference>
<dbReference type="AlphaFoldDB" id="A0AAV9DNK2"/>
<evidence type="ECO:0000313" key="4">
    <source>
        <dbReference type="Proteomes" id="UP001180020"/>
    </source>
</evidence>
<feature type="region of interest" description="Disordered" evidence="1">
    <location>
        <begin position="1"/>
        <end position="28"/>
    </location>
</feature>
<gene>
    <name evidence="3" type="ORF">QJS10_CPB12g01249</name>
</gene>
<feature type="domain" description="ZC3H15/TMA46 family C-terminal" evidence="2">
    <location>
        <begin position="11"/>
        <end position="73"/>
    </location>
</feature>
<evidence type="ECO:0000256" key="1">
    <source>
        <dbReference type="SAM" id="MobiDB-lite"/>
    </source>
</evidence>
<keyword evidence="4" id="KW-1185">Reference proteome</keyword>
<sequence>MGAEEEQQQRMLENEEGGLPESKRPISPAQFLAWKRQKEVDASAKKAEAAQKRAEDLSSGNVKMNGRELFIHEPWVTFG</sequence>
<reference evidence="3" key="1">
    <citation type="journal article" date="2023" name="Nat. Commun.">
        <title>Diploid and tetraploid genomes of Acorus and the evolution of monocots.</title>
        <authorList>
            <person name="Ma L."/>
            <person name="Liu K.W."/>
            <person name="Li Z."/>
            <person name="Hsiao Y.Y."/>
            <person name="Qi Y."/>
            <person name="Fu T."/>
            <person name="Tang G.D."/>
            <person name="Zhang D."/>
            <person name="Sun W.H."/>
            <person name="Liu D.K."/>
            <person name="Li Y."/>
            <person name="Chen G.Z."/>
            <person name="Liu X.D."/>
            <person name="Liao X.Y."/>
            <person name="Jiang Y.T."/>
            <person name="Yu X."/>
            <person name="Hao Y."/>
            <person name="Huang J."/>
            <person name="Zhao X.W."/>
            <person name="Ke S."/>
            <person name="Chen Y.Y."/>
            <person name="Wu W.L."/>
            <person name="Hsu J.L."/>
            <person name="Lin Y.F."/>
            <person name="Huang M.D."/>
            <person name="Li C.Y."/>
            <person name="Huang L."/>
            <person name="Wang Z.W."/>
            <person name="Zhao X."/>
            <person name="Zhong W.Y."/>
            <person name="Peng D.H."/>
            <person name="Ahmad S."/>
            <person name="Lan S."/>
            <person name="Zhang J.S."/>
            <person name="Tsai W.C."/>
            <person name="Van de Peer Y."/>
            <person name="Liu Z.J."/>
        </authorList>
    </citation>
    <scope>NUCLEOTIDE SEQUENCE</scope>
    <source>
        <strain evidence="3">CP</strain>
    </source>
</reference>
<dbReference type="Proteomes" id="UP001180020">
    <property type="component" value="Unassembled WGS sequence"/>
</dbReference>
<evidence type="ECO:0000313" key="3">
    <source>
        <dbReference type="EMBL" id="KAK1302103.1"/>
    </source>
</evidence>